<organism evidence="1">
    <name type="scientific">marine sediment metagenome</name>
    <dbReference type="NCBI Taxonomy" id="412755"/>
    <lineage>
        <taxon>unclassified sequences</taxon>
        <taxon>metagenomes</taxon>
        <taxon>ecological metagenomes</taxon>
    </lineage>
</organism>
<proteinExistence type="predicted"/>
<name>A0A0F8ZT19_9ZZZZ</name>
<comment type="caution">
    <text evidence="1">The sequence shown here is derived from an EMBL/GenBank/DDBJ whole genome shotgun (WGS) entry which is preliminary data.</text>
</comment>
<dbReference type="AlphaFoldDB" id="A0A0F8ZT19"/>
<reference evidence="1" key="1">
    <citation type="journal article" date="2015" name="Nature">
        <title>Complex archaea that bridge the gap between prokaryotes and eukaryotes.</title>
        <authorList>
            <person name="Spang A."/>
            <person name="Saw J.H."/>
            <person name="Jorgensen S.L."/>
            <person name="Zaremba-Niedzwiedzka K."/>
            <person name="Martijn J."/>
            <person name="Lind A.E."/>
            <person name="van Eijk R."/>
            <person name="Schleper C."/>
            <person name="Guy L."/>
            <person name="Ettema T.J."/>
        </authorList>
    </citation>
    <scope>NUCLEOTIDE SEQUENCE</scope>
</reference>
<evidence type="ECO:0000313" key="1">
    <source>
        <dbReference type="EMBL" id="KKK96948.1"/>
    </source>
</evidence>
<sequence>MLSELKRLAFQFSVGFTPLCGCGARVTQLRHVTSMGHVIGLLFSCDEHVVIVDHDHILVVAIEDGKDVAEAEVCSAS</sequence>
<protein>
    <submittedName>
        <fullName evidence="1">Uncharacterized protein</fullName>
    </submittedName>
</protein>
<accession>A0A0F8ZT19</accession>
<gene>
    <name evidence="1" type="ORF">LCGC14_2657630</name>
</gene>
<dbReference type="EMBL" id="LAZR01046260">
    <property type="protein sequence ID" value="KKK96948.1"/>
    <property type="molecule type" value="Genomic_DNA"/>
</dbReference>